<dbReference type="AlphaFoldDB" id="A0A9P9H124"/>
<evidence type="ECO:0000256" key="2">
    <source>
        <dbReference type="SAM" id="MobiDB-lite"/>
    </source>
</evidence>
<feature type="region of interest" description="Disordered" evidence="2">
    <location>
        <begin position="1"/>
        <end position="20"/>
    </location>
</feature>
<sequence>MSSRVSKRNDTQSVNPSPQTVNRQVRAIAIDQFGFLVMPCSRCSSRGVQCKMMNGAKKCGLCTRLGRPCEVSGVSGVPLHSLSRVTEEDKRLEVEEAEAESRLLARREALRRAQREFDASLDALESLRRKRRVLKSQGEAMIHSVPDPSEEFTEVEREASEATLDLQSLVHSDVIDWSAIGVDWASLGLPDDSADVGLLVPPTGEVVGENSSINAGH</sequence>
<proteinExistence type="predicted"/>
<comment type="caution">
    <text evidence="3">The sequence shown here is derived from an EMBL/GenBank/DDBJ whole genome shotgun (WGS) entry which is preliminary data.</text>
</comment>
<feature type="compositionally biased region" description="Polar residues" evidence="2">
    <location>
        <begin position="11"/>
        <end position="20"/>
    </location>
</feature>
<accession>A0A9P9H124</accession>
<dbReference type="Proteomes" id="UP000736672">
    <property type="component" value="Unassembled WGS sequence"/>
</dbReference>
<evidence type="ECO:0000313" key="3">
    <source>
        <dbReference type="EMBL" id="KAH7248390.1"/>
    </source>
</evidence>
<evidence type="ECO:0000256" key="1">
    <source>
        <dbReference type="SAM" id="Coils"/>
    </source>
</evidence>
<organism evidence="3 4">
    <name type="scientific">Fusarium solani</name>
    <name type="common">Filamentous fungus</name>
    <dbReference type="NCBI Taxonomy" id="169388"/>
    <lineage>
        <taxon>Eukaryota</taxon>
        <taxon>Fungi</taxon>
        <taxon>Dikarya</taxon>
        <taxon>Ascomycota</taxon>
        <taxon>Pezizomycotina</taxon>
        <taxon>Sordariomycetes</taxon>
        <taxon>Hypocreomycetidae</taxon>
        <taxon>Hypocreales</taxon>
        <taxon>Nectriaceae</taxon>
        <taxon>Fusarium</taxon>
        <taxon>Fusarium solani species complex</taxon>
    </lineage>
</organism>
<gene>
    <name evidence="3" type="ORF">B0J15DRAFT_400670</name>
</gene>
<reference evidence="3" key="1">
    <citation type="journal article" date="2021" name="Nat. Commun.">
        <title>Genetic determinants of endophytism in the Arabidopsis root mycobiome.</title>
        <authorList>
            <person name="Mesny F."/>
            <person name="Miyauchi S."/>
            <person name="Thiergart T."/>
            <person name="Pickel B."/>
            <person name="Atanasova L."/>
            <person name="Karlsson M."/>
            <person name="Huettel B."/>
            <person name="Barry K.W."/>
            <person name="Haridas S."/>
            <person name="Chen C."/>
            <person name="Bauer D."/>
            <person name="Andreopoulos W."/>
            <person name="Pangilinan J."/>
            <person name="LaButti K."/>
            <person name="Riley R."/>
            <person name="Lipzen A."/>
            <person name="Clum A."/>
            <person name="Drula E."/>
            <person name="Henrissat B."/>
            <person name="Kohler A."/>
            <person name="Grigoriev I.V."/>
            <person name="Martin F.M."/>
            <person name="Hacquard S."/>
        </authorList>
    </citation>
    <scope>NUCLEOTIDE SEQUENCE</scope>
    <source>
        <strain evidence="3">FSSC 5 MPI-SDFR-AT-0091</strain>
    </source>
</reference>
<protein>
    <submittedName>
        <fullName evidence="3">Uncharacterized protein</fullName>
    </submittedName>
</protein>
<feature type="coiled-coil region" evidence="1">
    <location>
        <begin position="82"/>
        <end position="130"/>
    </location>
</feature>
<dbReference type="OrthoDB" id="4850399at2759"/>
<dbReference type="EMBL" id="JAGTJS010000014">
    <property type="protein sequence ID" value="KAH7248390.1"/>
    <property type="molecule type" value="Genomic_DNA"/>
</dbReference>
<keyword evidence="1" id="KW-0175">Coiled coil</keyword>
<evidence type="ECO:0000313" key="4">
    <source>
        <dbReference type="Proteomes" id="UP000736672"/>
    </source>
</evidence>
<name>A0A9P9H124_FUSSL</name>
<keyword evidence="4" id="KW-1185">Reference proteome</keyword>